<keyword evidence="4" id="KW-0808">Transferase</keyword>
<sequence>MKVEVRLQVYTQRMVRSDKFKTGKEQYVDKAVCREIREEIPIGTLPVMVNSDLCWLKKAKQGVCYFDNRGYVLIKAAEKVKNLCSSFQHIIIAYGILLHALKLRLRLASNTSWMALYLHAFKRKRVHVKLVDPKSDNIGGGKKILTVYFFGMEIPIWILFFVLGASSDKEVVNLIDKSCRFPPAESDCINKYLFSGLRGFKKKVRVLAYMMKCLLQAYTGRKKVDNRDDFRNKRLELAGQLLER</sequence>
<organism evidence="10 11">
    <name type="scientific">Heracleum sosnowskyi</name>
    <dbReference type="NCBI Taxonomy" id="360622"/>
    <lineage>
        <taxon>Eukaryota</taxon>
        <taxon>Viridiplantae</taxon>
        <taxon>Streptophyta</taxon>
        <taxon>Embryophyta</taxon>
        <taxon>Tracheophyta</taxon>
        <taxon>Spermatophyta</taxon>
        <taxon>Magnoliopsida</taxon>
        <taxon>eudicotyledons</taxon>
        <taxon>Gunneridae</taxon>
        <taxon>Pentapetalae</taxon>
        <taxon>asterids</taxon>
        <taxon>campanulids</taxon>
        <taxon>Apiales</taxon>
        <taxon>Apiaceae</taxon>
        <taxon>Apioideae</taxon>
        <taxon>apioid superclade</taxon>
        <taxon>Tordylieae</taxon>
        <taxon>Tordyliinae</taxon>
        <taxon>Heracleum</taxon>
    </lineage>
</organism>
<dbReference type="SUPFAM" id="SSF64484">
    <property type="entry name" value="beta and beta-prime subunits of DNA dependent RNA-polymerase"/>
    <property type="match status" value="1"/>
</dbReference>
<reference evidence="10" key="2">
    <citation type="submission" date="2023-05" db="EMBL/GenBank/DDBJ databases">
        <authorList>
            <person name="Schelkunov M.I."/>
        </authorList>
    </citation>
    <scope>NUCLEOTIDE SEQUENCE</scope>
    <source>
        <strain evidence="10">Hsosn_3</strain>
        <tissue evidence="10">Leaf</tissue>
    </source>
</reference>
<comment type="similarity">
    <text evidence="1">Belongs to the RNA polymerase beta chain family.</text>
</comment>
<keyword evidence="5" id="KW-0548">Nucleotidyltransferase</keyword>
<evidence type="ECO:0000259" key="9">
    <source>
        <dbReference type="Pfam" id="PF04561"/>
    </source>
</evidence>
<keyword evidence="11" id="KW-1185">Reference proteome</keyword>
<comment type="caution">
    <text evidence="10">The sequence shown here is derived from an EMBL/GenBank/DDBJ whole genome shotgun (WGS) entry which is preliminary data.</text>
</comment>
<evidence type="ECO:0000256" key="5">
    <source>
        <dbReference type="ARBA" id="ARBA00022695"/>
    </source>
</evidence>
<evidence type="ECO:0000313" key="10">
    <source>
        <dbReference type="EMBL" id="KAK1358120.1"/>
    </source>
</evidence>
<dbReference type="InterPro" id="IPR037034">
    <property type="entry name" value="RNA_pol_Rpb2_2_sf"/>
</dbReference>
<dbReference type="GO" id="GO:0006351">
    <property type="term" value="P:DNA-templated transcription"/>
    <property type="evidence" value="ECO:0007669"/>
    <property type="project" value="InterPro"/>
</dbReference>
<feature type="transmembrane region" description="Helical" evidence="8">
    <location>
        <begin position="144"/>
        <end position="165"/>
    </location>
</feature>
<protein>
    <recommendedName>
        <fullName evidence="2">DNA-directed RNA polymerase</fullName>
        <ecNumber evidence="2">2.7.7.6</ecNumber>
    </recommendedName>
</protein>
<keyword evidence="3" id="KW-0240">DNA-directed RNA polymerase</keyword>
<dbReference type="AlphaFoldDB" id="A0AAD8H1T6"/>
<dbReference type="GO" id="GO:0000428">
    <property type="term" value="C:DNA-directed RNA polymerase complex"/>
    <property type="evidence" value="ECO:0007669"/>
    <property type="project" value="UniProtKB-KW"/>
</dbReference>
<keyword evidence="6" id="KW-0804">Transcription</keyword>
<evidence type="ECO:0000256" key="4">
    <source>
        <dbReference type="ARBA" id="ARBA00022679"/>
    </source>
</evidence>
<name>A0AAD8H1T6_9APIA</name>
<dbReference type="EMBL" id="JAUIZM010000011">
    <property type="protein sequence ID" value="KAK1358120.1"/>
    <property type="molecule type" value="Genomic_DNA"/>
</dbReference>
<comment type="catalytic activity">
    <reaction evidence="7">
        <text>RNA(n) + a ribonucleoside 5'-triphosphate = RNA(n+1) + diphosphate</text>
        <dbReference type="Rhea" id="RHEA:21248"/>
        <dbReference type="Rhea" id="RHEA-COMP:14527"/>
        <dbReference type="Rhea" id="RHEA-COMP:17342"/>
        <dbReference type="ChEBI" id="CHEBI:33019"/>
        <dbReference type="ChEBI" id="CHEBI:61557"/>
        <dbReference type="ChEBI" id="CHEBI:140395"/>
        <dbReference type="EC" id="2.7.7.6"/>
    </reaction>
</comment>
<accession>A0AAD8H1T6</accession>
<gene>
    <name evidence="10" type="ORF">POM88_051376</name>
</gene>
<dbReference type="GO" id="GO:0003899">
    <property type="term" value="F:DNA-directed RNA polymerase activity"/>
    <property type="evidence" value="ECO:0007669"/>
    <property type="project" value="UniProtKB-EC"/>
</dbReference>
<dbReference type="Gene3D" id="3.90.1110.10">
    <property type="entry name" value="RNA polymerase Rpb2, domain 2"/>
    <property type="match status" value="1"/>
</dbReference>
<dbReference type="InterPro" id="IPR015712">
    <property type="entry name" value="DNA-dir_RNA_pol_su2"/>
</dbReference>
<evidence type="ECO:0000256" key="8">
    <source>
        <dbReference type="SAM" id="Phobius"/>
    </source>
</evidence>
<proteinExistence type="inferred from homology"/>
<keyword evidence="8" id="KW-0812">Transmembrane</keyword>
<evidence type="ECO:0000256" key="7">
    <source>
        <dbReference type="ARBA" id="ARBA00048552"/>
    </source>
</evidence>
<evidence type="ECO:0000256" key="2">
    <source>
        <dbReference type="ARBA" id="ARBA00012418"/>
    </source>
</evidence>
<feature type="domain" description="RNA polymerase Rpb2" evidence="9">
    <location>
        <begin position="202"/>
        <end position="236"/>
    </location>
</feature>
<keyword evidence="8" id="KW-0472">Membrane</keyword>
<dbReference type="Proteomes" id="UP001237642">
    <property type="component" value="Unassembled WGS sequence"/>
</dbReference>
<keyword evidence="8" id="KW-1133">Transmembrane helix</keyword>
<evidence type="ECO:0000256" key="3">
    <source>
        <dbReference type="ARBA" id="ARBA00022478"/>
    </source>
</evidence>
<dbReference type="Pfam" id="PF04561">
    <property type="entry name" value="RNA_pol_Rpb2_2"/>
    <property type="match status" value="1"/>
</dbReference>
<dbReference type="InterPro" id="IPR007642">
    <property type="entry name" value="RNA_pol_Rpb2_2"/>
</dbReference>
<evidence type="ECO:0000256" key="1">
    <source>
        <dbReference type="ARBA" id="ARBA00006835"/>
    </source>
</evidence>
<dbReference type="EC" id="2.7.7.6" evidence="2"/>
<reference evidence="10" key="1">
    <citation type="submission" date="2023-02" db="EMBL/GenBank/DDBJ databases">
        <title>Genome of toxic invasive species Heracleum sosnowskyi carries increased number of genes despite the absence of recent whole-genome duplications.</title>
        <authorList>
            <person name="Schelkunov M."/>
            <person name="Shtratnikova V."/>
            <person name="Makarenko M."/>
            <person name="Klepikova A."/>
            <person name="Omelchenko D."/>
            <person name="Novikova G."/>
            <person name="Obukhova E."/>
            <person name="Bogdanov V."/>
            <person name="Penin A."/>
            <person name="Logacheva M."/>
        </authorList>
    </citation>
    <scope>NUCLEOTIDE SEQUENCE</scope>
    <source>
        <strain evidence="10">Hsosn_3</strain>
        <tissue evidence="10">Leaf</tissue>
    </source>
</reference>
<dbReference type="GO" id="GO:0032549">
    <property type="term" value="F:ribonucleoside binding"/>
    <property type="evidence" value="ECO:0007669"/>
    <property type="project" value="InterPro"/>
</dbReference>
<dbReference type="GO" id="GO:0003677">
    <property type="term" value="F:DNA binding"/>
    <property type="evidence" value="ECO:0007669"/>
    <property type="project" value="InterPro"/>
</dbReference>
<dbReference type="PANTHER" id="PTHR20856">
    <property type="entry name" value="DNA-DIRECTED RNA POLYMERASE I SUBUNIT 2"/>
    <property type="match status" value="1"/>
</dbReference>
<evidence type="ECO:0000313" key="11">
    <source>
        <dbReference type="Proteomes" id="UP001237642"/>
    </source>
</evidence>
<evidence type="ECO:0000256" key="6">
    <source>
        <dbReference type="ARBA" id="ARBA00023163"/>
    </source>
</evidence>